<dbReference type="PANTHER" id="PTHR12133">
    <property type="entry name" value="TRNA (ADENINE(58)-N(1))-METHYLTRANSFERASE"/>
    <property type="match status" value="1"/>
</dbReference>
<evidence type="ECO:0000256" key="2">
    <source>
        <dbReference type="ARBA" id="ARBA00015963"/>
    </source>
</evidence>
<dbReference type="AlphaFoldDB" id="A0A9P7Z9W3"/>
<dbReference type="GO" id="GO:0160107">
    <property type="term" value="F:tRNA (adenine(58)-N1)-methyltransferase activity"/>
    <property type="evidence" value="ECO:0007669"/>
    <property type="project" value="UniProtKB-EC"/>
</dbReference>
<evidence type="ECO:0000313" key="5">
    <source>
        <dbReference type="Proteomes" id="UP000887226"/>
    </source>
</evidence>
<dbReference type="PROSITE" id="PS51620">
    <property type="entry name" value="SAM_TRM61"/>
    <property type="match status" value="1"/>
</dbReference>
<keyword evidence="4" id="KW-0808">Transferase</keyword>
<dbReference type="SUPFAM" id="SSF53335">
    <property type="entry name" value="S-adenosyl-L-methionine-dependent methyltransferases"/>
    <property type="match status" value="1"/>
</dbReference>
<name>A0A9P7Z9W3_9HELO</name>
<dbReference type="EC" id="2.1.1.220" evidence="1"/>
<sequence>MSSFLPRQATRTTHSLLGCNCLIFSRCSTARLLSSSTTIQENEIVLLNYTGKSRSTTAILTKPLSASTLIKTHKGQIKGSDIIGKRVRDIVASSDKERLKFRIHRPTLAQYTDLSPRLVTPIYSQDANLIISLLDLNPTKPSLRQVARSRLNSNALRDMEKLLPKETESDEKLEIFEAGTGHGALTLYLARAIHAANPPAPPTPAFPRGYSRAGQNGITENHFSLDRDEGPLDRKSEEGGTLDEVIVENKPVSLLGRSWRKITTLFYGKPTHSRPASNSQYHGLGELAPAIEALRLRQEQDYARYLSHRRAVIQTLDISPSHSNHARNTICDFRNGIYYPSIDFHVGTIPDYLSGRLATTNGDSFLSHAILDLPRTHVYLDIIAKSLKPDGILITWNPSLTQIIQCVTEVRHQRLPFILEQVLEVGKGAGVGGREWDVRAVLPRDIEKKRREAAAAASLAESANYDGEVKDAAMIANTDKTEQDDEGMEMICRPKVGIRTEGGGFIGVWRRIE</sequence>
<evidence type="ECO:0000256" key="1">
    <source>
        <dbReference type="ARBA" id="ARBA00012796"/>
    </source>
</evidence>
<evidence type="ECO:0000313" key="4">
    <source>
        <dbReference type="EMBL" id="KAG9248258.1"/>
    </source>
</evidence>
<dbReference type="InterPro" id="IPR014816">
    <property type="entry name" value="tRNA_MeTrfase_Gcd14"/>
</dbReference>
<dbReference type="GO" id="GO:0031515">
    <property type="term" value="C:tRNA (m1A) methyltransferase complex"/>
    <property type="evidence" value="ECO:0007669"/>
    <property type="project" value="InterPro"/>
</dbReference>
<keyword evidence="5" id="KW-1185">Reference proteome</keyword>
<evidence type="ECO:0000256" key="3">
    <source>
        <dbReference type="ARBA" id="ARBA00033309"/>
    </source>
</evidence>
<dbReference type="Proteomes" id="UP000887226">
    <property type="component" value="Unassembled WGS sequence"/>
</dbReference>
<dbReference type="OrthoDB" id="5585464at2759"/>
<reference evidence="4" key="1">
    <citation type="journal article" date="2021" name="IMA Fungus">
        <title>Genomic characterization of three marine fungi, including Emericellopsis atlantica sp. nov. with signatures of a generalist lifestyle and marine biomass degradation.</title>
        <authorList>
            <person name="Hagestad O.C."/>
            <person name="Hou L."/>
            <person name="Andersen J.H."/>
            <person name="Hansen E.H."/>
            <person name="Altermark B."/>
            <person name="Li C."/>
            <person name="Kuhnert E."/>
            <person name="Cox R.J."/>
            <person name="Crous P.W."/>
            <person name="Spatafora J.W."/>
            <person name="Lail K."/>
            <person name="Amirebrahimi M."/>
            <person name="Lipzen A."/>
            <person name="Pangilinan J."/>
            <person name="Andreopoulos W."/>
            <person name="Hayes R.D."/>
            <person name="Ng V."/>
            <person name="Grigoriev I.V."/>
            <person name="Jackson S.A."/>
            <person name="Sutton T.D.S."/>
            <person name="Dobson A.D.W."/>
            <person name="Rama T."/>
        </authorList>
    </citation>
    <scope>NUCLEOTIDE SEQUENCE</scope>
    <source>
        <strain evidence="4">TRa3180A</strain>
    </source>
</reference>
<gene>
    <name evidence="4" type="ORF">BJ878DRAFT_488852</name>
</gene>
<protein>
    <recommendedName>
        <fullName evidence="2">tRNA (adenine(58)-N(1))-methyltransferase catalytic subunit TRM61</fullName>
        <ecNumber evidence="1">2.1.1.220</ecNumber>
    </recommendedName>
    <alternativeName>
        <fullName evidence="3">tRNA(m1A58)-methyltransferase subunit TRM61</fullName>
    </alternativeName>
</protein>
<dbReference type="EMBL" id="MU253752">
    <property type="protein sequence ID" value="KAG9248258.1"/>
    <property type="molecule type" value="Genomic_DNA"/>
</dbReference>
<dbReference type="GO" id="GO:0030488">
    <property type="term" value="P:tRNA methylation"/>
    <property type="evidence" value="ECO:0007669"/>
    <property type="project" value="InterPro"/>
</dbReference>
<accession>A0A9P7Z9W3</accession>
<proteinExistence type="predicted"/>
<dbReference type="GO" id="GO:0005739">
    <property type="term" value="C:mitochondrion"/>
    <property type="evidence" value="ECO:0007669"/>
    <property type="project" value="TreeGrafter"/>
</dbReference>
<organism evidence="4 5">
    <name type="scientific">Calycina marina</name>
    <dbReference type="NCBI Taxonomy" id="1763456"/>
    <lineage>
        <taxon>Eukaryota</taxon>
        <taxon>Fungi</taxon>
        <taxon>Dikarya</taxon>
        <taxon>Ascomycota</taxon>
        <taxon>Pezizomycotina</taxon>
        <taxon>Leotiomycetes</taxon>
        <taxon>Helotiales</taxon>
        <taxon>Pezizellaceae</taxon>
        <taxon>Calycina</taxon>
    </lineage>
</organism>
<dbReference type="Gene3D" id="3.40.50.150">
    <property type="entry name" value="Vaccinia Virus protein VP39"/>
    <property type="match status" value="1"/>
</dbReference>
<dbReference type="InterPro" id="IPR029063">
    <property type="entry name" value="SAM-dependent_MTases_sf"/>
</dbReference>
<dbReference type="PANTHER" id="PTHR12133:SF1">
    <property type="entry name" value="TRNA (ADENINE(58)-N(1))-METHYLTRANSFERASE, MITOCHONDRIAL"/>
    <property type="match status" value="1"/>
</dbReference>
<comment type="caution">
    <text evidence="4">The sequence shown here is derived from an EMBL/GenBank/DDBJ whole genome shotgun (WGS) entry which is preliminary data.</text>
</comment>
<keyword evidence="4" id="KW-0489">Methyltransferase</keyword>